<dbReference type="PANTHER" id="PTHR45655:SF13">
    <property type="entry name" value="SOLUBLE GUANYLATE CYCLASE GCY-32-RELATED"/>
    <property type="match status" value="1"/>
</dbReference>
<dbReference type="PROSITE" id="PS50125">
    <property type="entry name" value="GUANYLATE_CYCLASE_2"/>
    <property type="match status" value="1"/>
</dbReference>
<dbReference type="GeneID" id="17309491"/>
<dbReference type="eggNOG" id="KOG1023">
    <property type="taxonomic scope" value="Eukaryota"/>
</dbReference>
<dbReference type="InterPro" id="IPR029787">
    <property type="entry name" value="Nucleotide_cyclase"/>
</dbReference>
<dbReference type="AlphaFoldDB" id="L1JXM1"/>
<sequence length="160" mass="17766">LENGEIASEFRNAAVLYLDLCHYTQLTASQEAIRVAELIHSVFSQFDMAVQARNVFKMDTIGDAYICACWIDESNQRQVCQRMVALARDMVEIIDNAREEFSVNIACRIGIATGKCLAGAIGKLQPRYQIMGEAVELAHELEGAAEKQGINVSEQVKQIL</sequence>
<dbReference type="GO" id="GO:0009190">
    <property type="term" value="P:cyclic nucleotide biosynthetic process"/>
    <property type="evidence" value="ECO:0007669"/>
    <property type="project" value="InterPro"/>
</dbReference>
<feature type="non-terminal residue" evidence="2">
    <location>
        <position position="1"/>
    </location>
</feature>
<protein>
    <recommendedName>
        <fullName evidence="1">Guanylate cyclase domain-containing protein</fullName>
    </recommendedName>
</protein>
<dbReference type="OMA" id="CEDTFIN"/>
<dbReference type="EMBL" id="JH992971">
    <property type="protein sequence ID" value="EKX53094.1"/>
    <property type="molecule type" value="Genomic_DNA"/>
</dbReference>
<dbReference type="OrthoDB" id="354346at2759"/>
<dbReference type="SUPFAM" id="SSF55073">
    <property type="entry name" value="Nucleotide cyclase"/>
    <property type="match status" value="1"/>
</dbReference>
<dbReference type="KEGG" id="gtt:GUITHDRAFT_55815"/>
<dbReference type="PANTHER" id="PTHR45655">
    <property type="entry name" value="GUANYLATE CYCLASE SOLUBLE SUBUNIT BETA-2"/>
    <property type="match status" value="1"/>
</dbReference>
<name>L1JXM1_GUITC</name>
<dbReference type="RefSeq" id="XP_005840074.1">
    <property type="nucleotide sequence ID" value="XM_005840017.1"/>
</dbReference>
<evidence type="ECO:0000259" key="1">
    <source>
        <dbReference type="PROSITE" id="PS50125"/>
    </source>
</evidence>
<reference evidence="2" key="1">
    <citation type="journal article" date="2012" name="Nature">
        <title>Algal genomes reveal evolutionary mosaicism and the fate of nucleomorphs.</title>
        <authorList>
            <consortium name="DOE Joint Genome Institute"/>
            <person name="Curtis B.A."/>
            <person name="Tanifuji G."/>
            <person name="Burki F."/>
            <person name="Gruber A."/>
            <person name="Irimia M."/>
            <person name="Maruyama S."/>
            <person name="Arias M.C."/>
            <person name="Ball S.G."/>
            <person name="Gile G.H."/>
            <person name="Hirakawa Y."/>
            <person name="Hopkins J.F."/>
            <person name="Kuo A."/>
            <person name="Rensing S.A."/>
            <person name="Schmutz J."/>
            <person name="Symeonidi A."/>
            <person name="Elias M."/>
            <person name="Eveleigh R.J."/>
            <person name="Herman E.K."/>
            <person name="Klute M.J."/>
            <person name="Nakayama T."/>
            <person name="Obornik M."/>
            <person name="Reyes-Prieto A."/>
            <person name="Armbrust E.V."/>
            <person name="Aves S.J."/>
            <person name="Beiko R.G."/>
            <person name="Coutinho P."/>
            <person name="Dacks J.B."/>
            <person name="Durnford D.G."/>
            <person name="Fast N.M."/>
            <person name="Green B.R."/>
            <person name="Grisdale C.J."/>
            <person name="Hempel F."/>
            <person name="Henrissat B."/>
            <person name="Hoppner M.P."/>
            <person name="Ishida K."/>
            <person name="Kim E."/>
            <person name="Koreny L."/>
            <person name="Kroth P.G."/>
            <person name="Liu Y."/>
            <person name="Malik S.B."/>
            <person name="Maier U.G."/>
            <person name="McRose D."/>
            <person name="Mock T."/>
            <person name="Neilson J.A."/>
            <person name="Onodera N.T."/>
            <person name="Poole A.M."/>
            <person name="Pritham E.J."/>
            <person name="Richards T.A."/>
            <person name="Rocap G."/>
            <person name="Roy S.W."/>
            <person name="Sarai C."/>
            <person name="Schaack S."/>
            <person name="Shirato S."/>
            <person name="Slamovits C.H."/>
            <person name="Spencer D.F."/>
            <person name="Suzuki S."/>
            <person name="Worden A.Z."/>
            <person name="Zauner S."/>
            <person name="Barry K."/>
            <person name="Bell C."/>
            <person name="Bharti A.K."/>
            <person name="Crow J.A."/>
            <person name="Grimwood J."/>
            <person name="Kramer R."/>
            <person name="Lindquist E."/>
            <person name="Lucas S."/>
            <person name="Salamov A."/>
            <person name="McFadden G.I."/>
            <person name="Lane C.E."/>
            <person name="Keeling P.J."/>
            <person name="Gray M.W."/>
            <person name="Grigoriev I.V."/>
            <person name="Archibald J.M."/>
        </authorList>
    </citation>
    <scope>NUCLEOTIDE SEQUENCE</scope>
    <source>
        <strain evidence="2">CCMP2712</strain>
    </source>
</reference>
<feature type="domain" description="Guanylate cyclase" evidence="1">
    <location>
        <begin position="14"/>
        <end position="142"/>
    </location>
</feature>
<dbReference type="SMART" id="SM00044">
    <property type="entry name" value="CYCc"/>
    <property type="match status" value="1"/>
</dbReference>
<dbReference type="CDD" id="cd07302">
    <property type="entry name" value="CHD"/>
    <property type="match status" value="1"/>
</dbReference>
<dbReference type="Pfam" id="PF00211">
    <property type="entry name" value="Guanylate_cyc"/>
    <property type="match status" value="1"/>
</dbReference>
<organism evidence="2">
    <name type="scientific">Guillardia theta (strain CCMP2712)</name>
    <name type="common">Cryptophyte</name>
    <dbReference type="NCBI Taxonomy" id="905079"/>
    <lineage>
        <taxon>Eukaryota</taxon>
        <taxon>Cryptophyceae</taxon>
        <taxon>Pyrenomonadales</taxon>
        <taxon>Geminigeraceae</taxon>
        <taxon>Guillardia</taxon>
    </lineage>
</organism>
<proteinExistence type="predicted"/>
<accession>L1JXM1</accession>
<dbReference type="InterPro" id="IPR001054">
    <property type="entry name" value="A/G_cyclase"/>
</dbReference>
<dbReference type="Gene3D" id="3.30.70.1230">
    <property type="entry name" value="Nucleotide cyclase"/>
    <property type="match status" value="1"/>
</dbReference>
<dbReference type="GO" id="GO:0035556">
    <property type="term" value="P:intracellular signal transduction"/>
    <property type="evidence" value="ECO:0007669"/>
    <property type="project" value="InterPro"/>
</dbReference>
<evidence type="ECO:0000313" key="2">
    <source>
        <dbReference type="EMBL" id="EKX53094.1"/>
    </source>
</evidence>
<feature type="non-terminal residue" evidence="2">
    <location>
        <position position="160"/>
    </location>
</feature>
<dbReference type="HOGENOM" id="CLU_001072_6_1_1"/>
<dbReference type="PaxDb" id="55529-EKX53094"/>
<gene>
    <name evidence="2" type="ORF">GUITHDRAFT_55815</name>
</gene>
<dbReference type="STRING" id="905079.L1JXM1"/>